<dbReference type="SMART" id="SM00343">
    <property type="entry name" value="ZnF_C2HC"/>
    <property type="match status" value="2"/>
</dbReference>
<name>A0ABY6KNN5_9ARAC</name>
<dbReference type="InterPro" id="IPR040676">
    <property type="entry name" value="DUF5641"/>
</dbReference>
<dbReference type="Gene3D" id="3.30.70.270">
    <property type="match status" value="1"/>
</dbReference>
<dbReference type="SUPFAM" id="SSF56672">
    <property type="entry name" value="DNA/RNA polymerases"/>
    <property type="match status" value="1"/>
</dbReference>
<dbReference type="InterPro" id="IPR008737">
    <property type="entry name" value="DUF1758"/>
</dbReference>
<organism evidence="2 3">
    <name type="scientific">Cordylochernes scorpioides</name>
    <dbReference type="NCBI Taxonomy" id="51811"/>
    <lineage>
        <taxon>Eukaryota</taxon>
        <taxon>Metazoa</taxon>
        <taxon>Ecdysozoa</taxon>
        <taxon>Arthropoda</taxon>
        <taxon>Chelicerata</taxon>
        <taxon>Arachnida</taxon>
        <taxon>Pseudoscorpiones</taxon>
        <taxon>Cheliferoidea</taxon>
        <taxon>Chernetidae</taxon>
        <taxon>Cordylochernes</taxon>
    </lineage>
</organism>
<feature type="domain" description="Integrase catalytic" evidence="1">
    <location>
        <begin position="1385"/>
        <end position="1567"/>
    </location>
</feature>
<dbReference type="Gene3D" id="3.10.10.10">
    <property type="entry name" value="HIV Type 1 Reverse Transcriptase, subunit A, domain 1"/>
    <property type="match status" value="1"/>
</dbReference>
<dbReference type="Pfam" id="PF18701">
    <property type="entry name" value="DUF5641"/>
    <property type="match status" value="1"/>
</dbReference>
<dbReference type="EMBL" id="CP092869">
    <property type="protein sequence ID" value="UYV70482.1"/>
    <property type="molecule type" value="Genomic_DNA"/>
</dbReference>
<dbReference type="PANTHER" id="PTHR47331">
    <property type="entry name" value="PHD-TYPE DOMAIN-CONTAINING PROTEIN"/>
    <property type="match status" value="1"/>
</dbReference>
<dbReference type="Pfam" id="PF17921">
    <property type="entry name" value="Integrase_H2C2"/>
    <property type="match status" value="1"/>
</dbReference>
<evidence type="ECO:0000259" key="1">
    <source>
        <dbReference type="PROSITE" id="PS50994"/>
    </source>
</evidence>
<dbReference type="PANTHER" id="PTHR47331:SF1">
    <property type="entry name" value="GAG-LIKE PROTEIN"/>
    <property type="match status" value="1"/>
</dbReference>
<evidence type="ECO:0000313" key="3">
    <source>
        <dbReference type="Proteomes" id="UP001235939"/>
    </source>
</evidence>
<dbReference type="InterPro" id="IPR043128">
    <property type="entry name" value="Rev_trsase/Diguanyl_cyclase"/>
</dbReference>
<dbReference type="InterPro" id="IPR005312">
    <property type="entry name" value="DUF1759"/>
</dbReference>
<reference evidence="2 3" key="1">
    <citation type="submission" date="2022-01" db="EMBL/GenBank/DDBJ databases">
        <title>A chromosomal length assembly of Cordylochernes scorpioides.</title>
        <authorList>
            <person name="Zeh D."/>
            <person name="Zeh J."/>
        </authorList>
    </citation>
    <scope>NUCLEOTIDE SEQUENCE [LARGE SCALE GENOMIC DNA]</scope>
    <source>
        <strain evidence="2">IN4F17</strain>
        <tissue evidence="2">Whole Body</tissue>
    </source>
</reference>
<dbReference type="PROSITE" id="PS50994">
    <property type="entry name" value="INTEGRASE"/>
    <property type="match status" value="1"/>
</dbReference>
<dbReference type="Gene3D" id="3.30.420.10">
    <property type="entry name" value="Ribonuclease H-like superfamily/Ribonuclease H"/>
    <property type="match status" value="1"/>
</dbReference>
<proteinExistence type="predicted"/>
<evidence type="ECO:0000313" key="2">
    <source>
        <dbReference type="EMBL" id="UYV70482.1"/>
    </source>
</evidence>
<sequence>MEALKKMRSPLRGLMTKKVAEIERIMEDDPTNRIEILALHLQLKRLGQKVEALNGRIGSLLTEEDASEDLFLAEAEGCNAYECMLDTIEVKVQEALESIAAVQQERKGSTSASMEKRICKLPKLELLKFNGTLKEWLPWWGQFERIHQDDSLSGVDKFHYLHQAVTKGSRAQKFLEGYTVTEANYTKAIEALQEKFGDRVLLTEMYVRQLLELIVERASSQRRTLADLYDPLMASLRSLESLGVTADRNAVFLYPMVESSLPEQVLQIWQRRPEAGYQSGDNAGEPGSSQRLGNLLKFIKEEIRGAERLEFVRAGFGRAEKMPEKEIQRRTTPTAAHLLNQGDDESCVFCDMTGHRSRNCSRAKRMTLEQRKQRAAGAKVCFRCLGRRHVARKCRSECKCFTCKGRHVELMCSRRRGEVHEKKTEVKEDNLESPSTSMANQTCSSEVLLMIVSARVASPRGQRIVRILFDSGSQRSYIRRALIGQLNLERIGQGQIQKALFGGGMTRVEKHGIYRIQLENIRKGNKIGIDVLEEKTICGRTTSIPMGQWVEELISHHVELNNEDFQNREIDILIGSDYFGECLTGRMLKLKSGPTAIETMFGWILCGRPSYQEEGLVTTMITALLNQARIEELWDLEVLGIKDADSDKNRKEHDERVRAEFKKTVKRERNGRYIVALPWRENKEELNDNQAIAYGRLVARTKQLYNTRKFEEYDGVLRDWIREDFIEEIPMGINDSKIHYLPHRPVYKPGSLTTPIRPVFDASCKGANGLAINDCLETGPNLLEILPETLLRFRRGNVGIVADIKKAFQTISVQEMDRDCLRFLWWKTGTNETKGLRHKRVVFGLKCSPFLLAAVIEYHLESIRDGRKFVATKLLKSFYVDNCVTSLKEEEVEDFMEISIQLMTEAKMELNQWAITGVFAQADSDVSVLGLLWDNMKDMLKCNVTRPFQVPNSLTKRTVLSCIQRFFDPLGFLSPVLISPKVLLQKTWNLKLEWDAQLPTDIEKEFRSWLYEMASLDQVVIPRCLYLDSGGDVQLHVFCDASCEAYASVVFTRSVVQDTVRVVLLWAKARVAPLKKISIPRLELMACVLGARLLNAIRNALGVDYPTYMWSDSSTAITWITRAQTWNTFVKNRVTEIRNLTDVKSWAHISGDENPADLPSRGCSAVRYLKTEWWKGPHWLYKDPGDWPKIELMVNKEEVNMESKECVLAEVTLERRWFSTKFSSYSSNLRVIGWIKRFLSRSCKRGICAGSLSAEEIEQAERTMVGIIQREAFEPGKTCGKNLRVGVFSDGLLYVESKLLYSEESEHFRRPFLLPHKHPLVDLMIREEHLRNNHAGTHILMSIMREKFWIIKSRKTIGRIVRGCVKCRRFDQRPIKISCAPLPNDRTEPLGIFKVVGIDLAGPLYLKDGSKVWMVLFTCAVYRAIHLEMVSSLETDSFILALSRLIGRRGRPSTIYSDNGTNLVGTRNLFARLKWDKIVKETQEQRISWKLNPPTAAWWGGFWERMIRMIKNLLRKILGHKKLNYEQLETCLIEVESTINKRPLTYITENSDDLIPLTPAMFLQDRTTHFPEIEKITADTFRRKQRGLQQMKRELRQRFRKEYLGLLVQKGKEGSEFTLRIGEIVLIGNEDQKRIDWPMAKIEELIPGRDGKIRVARVKTKRGVLIRPIQKICPLEVTSEEDIALCAHTKRVGVC</sequence>
<dbReference type="InterPro" id="IPR043502">
    <property type="entry name" value="DNA/RNA_pol_sf"/>
</dbReference>
<dbReference type="Pfam" id="PF05380">
    <property type="entry name" value="Peptidase_A17"/>
    <property type="match status" value="1"/>
</dbReference>
<dbReference type="SUPFAM" id="SSF53098">
    <property type="entry name" value="Ribonuclease H-like"/>
    <property type="match status" value="1"/>
</dbReference>
<dbReference type="InterPro" id="IPR012337">
    <property type="entry name" value="RNaseH-like_sf"/>
</dbReference>
<dbReference type="InterPro" id="IPR008042">
    <property type="entry name" value="Retrotrans_Pao"/>
</dbReference>
<dbReference type="InterPro" id="IPR036397">
    <property type="entry name" value="RNaseH_sf"/>
</dbReference>
<accession>A0ABY6KNN5</accession>
<dbReference type="Pfam" id="PF05585">
    <property type="entry name" value="DUF1758"/>
    <property type="match status" value="1"/>
</dbReference>
<dbReference type="InterPro" id="IPR041588">
    <property type="entry name" value="Integrase_H2C2"/>
</dbReference>
<dbReference type="Pfam" id="PF03564">
    <property type="entry name" value="DUF1759"/>
    <property type="match status" value="1"/>
</dbReference>
<dbReference type="Proteomes" id="UP001235939">
    <property type="component" value="Chromosome 07"/>
</dbReference>
<dbReference type="InterPro" id="IPR001584">
    <property type="entry name" value="Integrase_cat-core"/>
</dbReference>
<keyword evidence="3" id="KW-1185">Reference proteome</keyword>
<protein>
    <recommendedName>
        <fullName evidence="1">Integrase catalytic domain-containing protein</fullName>
    </recommendedName>
</protein>
<dbReference type="InterPro" id="IPR001878">
    <property type="entry name" value="Znf_CCHC"/>
</dbReference>
<gene>
    <name evidence="2" type="ORF">LAZ67_7003202</name>
</gene>